<keyword evidence="2" id="KW-1185">Reference proteome</keyword>
<sequence>MKTRLCILLLAQIHLSAATMILPEERRADIIEGFEISMSYDNPTMEELRLIPDPFVFGREIATEEPESVVNGMSDEELLETFASTLQNAVIGYQEFGERSFLATKNYGLLRDGDTVTLPVPETPNQTASVKIINPSRQGMTLQMGELETYVPLDSNPSGVTNSRP</sequence>
<organism evidence="1 2">
    <name type="scientific">Puniceicoccus vermicola</name>
    <dbReference type="NCBI Taxonomy" id="388746"/>
    <lineage>
        <taxon>Bacteria</taxon>
        <taxon>Pseudomonadati</taxon>
        <taxon>Verrucomicrobiota</taxon>
        <taxon>Opitutia</taxon>
        <taxon>Puniceicoccales</taxon>
        <taxon>Puniceicoccaceae</taxon>
        <taxon>Puniceicoccus</taxon>
    </lineage>
</organism>
<evidence type="ECO:0000313" key="1">
    <source>
        <dbReference type="EMBL" id="MBC2601403.1"/>
    </source>
</evidence>
<proteinExistence type="predicted"/>
<dbReference type="Proteomes" id="UP000525652">
    <property type="component" value="Unassembled WGS sequence"/>
</dbReference>
<accession>A0A7X1AWQ7</accession>
<protein>
    <submittedName>
        <fullName evidence="1">Uncharacterized protein</fullName>
    </submittedName>
</protein>
<dbReference type="AlphaFoldDB" id="A0A7X1AWQ7"/>
<dbReference type="RefSeq" id="WP_185692118.1">
    <property type="nucleotide sequence ID" value="NZ_JACHVA010000053.1"/>
</dbReference>
<gene>
    <name evidence="1" type="ORF">H5P30_06390</name>
</gene>
<name>A0A7X1AWQ7_9BACT</name>
<evidence type="ECO:0000313" key="2">
    <source>
        <dbReference type="Proteomes" id="UP000525652"/>
    </source>
</evidence>
<dbReference type="EMBL" id="JACHVA010000053">
    <property type="protein sequence ID" value="MBC2601403.1"/>
    <property type="molecule type" value="Genomic_DNA"/>
</dbReference>
<comment type="caution">
    <text evidence="1">The sequence shown here is derived from an EMBL/GenBank/DDBJ whole genome shotgun (WGS) entry which is preliminary data.</text>
</comment>
<reference evidence="1 2" key="1">
    <citation type="submission" date="2020-07" db="EMBL/GenBank/DDBJ databases">
        <authorList>
            <person name="Feng X."/>
        </authorList>
    </citation>
    <scope>NUCLEOTIDE SEQUENCE [LARGE SCALE GENOMIC DNA]</scope>
    <source>
        <strain evidence="1 2">JCM14086</strain>
    </source>
</reference>